<accession>A0A5M9M3G3</accession>
<evidence type="ECO:0008006" key="4">
    <source>
        <dbReference type="Google" id="ProtNLM"/>
    </source>
</evidence>
<evidence type="ECO:0000313" key="2">
    <source>
        <dbReference type="EMBL" id="KAA8641525.1"/>
    </source>
</evidence>
<evidence type="ECO:0000256" key="1">
    <source>
        <dbReference type="SAM" id="SignalP"/>
    </source>
</evidence>
<dbReference type="GeneID" id="54334362"/>
<comment type="caution">
    <text evidence="2">The sequence shown here is derived from an EMBL/GenBank/DDBJ whole genome shotgun (WGS) entry which is preliminary data.</text>
</comment>
<reference evidence="2 3" key="1">
    <citation type="submission" date="2019-08" db="EMBL/GenBank/DDBJ databases">
        <title>The genome sequence of a newly discovered highly antifungal drug resistant Aspergillus species, Aspergillus tanneri NIH 1004.</title>
        <authorList>
            <person name="Mounaud S."/>
            <person name="Singh I."/>
            <person name="Joardar V."/>
            <person name="Pakala S."/>
            <person name="Pakala S."/>
            <person name="Venepally P."/>
            <person name="Chung J.K."/>
            <person name="Losada L."/>
            <person name="Nierman W.C."/>
        </authorList>
    </citation>
    <scope>NUCLEOTIDE SEQUENCE [LARGE SCALE GENOMIC DNA]</scope>
    <source>
        <strain evidence="2 3">NIH1004</strain>
    </source>
</reference>
<organism evidence="2 3">
    <name type="scientific">Aspergillus tanneri</name>
    <dbReference type="NCBI Taxonomy" id="1220188"/>
    <lineage>
        <taxon>Eukaryota</taxon>
        <taxon>Fungi</taxon>
        <taxon>Dikarya</taxon>
        <taxon>Ascomycota</taxon>
        <taxon>Pezizomycotina</taxon>
        <taxon>Eurotiomycetes</taxon>
        <taxon>Eurotiomycetidae</taxon>
        <taxon>Eurotiales</taxon>
        <taxon>Aspergillaceae</taxon>
        <taxon>Aspergillus</taxon>
        <taxon>Aspergillus subgen. Circumdati</taxon>
    </lineage>
</organism>
<evidence type="ECO:0000313" key="3">
    <source>
        <dbReference type="Proteomes" id="UP000324241"/>
    </source>
</evidence>
<dbReference type="OrthoDB" id="426718at2759"/>
<dbReference type="PANTHER" id="PTHR37490">
    <property type="entry name" value="EXPRESSED PROTEIN"/>
    <property type="match status" value="1"/>
</dbReference>
<dbReference type="AlphaFoldDB" id="A0A5M9M3G3"/>
<dbReference type="InterPro" id="IPR021838">
    <property type="entry name" value="DUF3431"/>
</dbReference>
<dbReference type="Pfam" id="PF11913">
    <property type="entry name" value="DUF3431"/>
    <property type="match status" value="1"/>
</dbReference>
<protein>
    <recommendedName>
        <fullName evidence="4">DUF3431 domain-containing protein</fullName>
    </recommendedName>
</protein>
<dbReference type="EMBL" id="QUQM01000009">
    <property type="protein sequence ID" value="KAA8641525.1"/>
    <property type="molecule type" value="Genomic_DNA"/>
</dbReference>
<proteinExistence type="predicted"/>
<feature type="chain" id="PRO_5024420472" description="DUF3431 domain-containing protein" evidence="1">
    <location>
        <begin position="26"/>
        <end position="305"/>
    </location>
</feature>
<keyword evidence="1" id="KW-0732">Signal</keyword>
<feature type="signal peptide" evidence="1">
    <location>
        <begin position="1"/>
        <end position="25"/>
    </location>
</feature>
<dbReference type="PANTHER" id="PTHR37490:SF2">
    <property type="match status" value="1"/>
</dbReference>
<dbReference type="Proteomes" id="UP000324241">
    <property type="component" value="Unassembled WGS sequence"/>
</dbReference>
<dbReference type="VEuPathDB" id="FungiDB:EYZ11_012306"/>
<dbReference type="RefSeq" id="XP_033420887.1">
    <property type="nucleotide sequence ID" value="XM_033576223.1"/>
</dbReference>
<gene>
    <name evidence="2" type="ORF">ATNIH1004_011661</name>
</gene>
<sequence length="305" mass="35068">MRRLLARLISAALLVFTFLWTGSQMRQAGQKDSLQADEPASQRRTFEDAAAIKKPIDGVIVVGKLRSEDTDWVLQELPEYVSLLSPVRLALESLMSERTLLRWQHAVYTVDDPTAPLTVPQNKGRESNVYLQYIIDYYNVLPQTIVFLHSHRDGYPAAWHNEFPDHSNVRAVRNLRIDFVQQNGYANLRCNPNPGCPAEIRPFRQPADHDRSAEIAFPDAWRTLFSTEVPDVIGAGCCAQFAVSRDQIRQRPLQSYMNYHKWLMETTLPDDVSGRVMEYLWHIIFGRDPVYCPEMAQCYHDVFGI</sequence>
<name>A0A5M9M3G3_9EURO</name>